<protein>
    <recommendedName>
        <fullName evidence="8">Dioxygenase</fullName>
    </recommendedName>
</protein>
<dbReference type="InterPro" id="IPR004294">
    <property type="entry name" value="Carotenoid_Oase"/>
</dbReference>
<keyword evidence="3" id="KW-0479">Metal-binding</keyword>
<evidence type="ECO:0000313" key="7">
    <source>
        <dbReference type="Proteomes" id="UP001189429"/>
    </source>
</evidence>
<dbReference type="EMBL" id="CAUYUJ010014260">
    <property type="protein sequence ID" value="CAK0838980.1"/>
    <property type="molecule type" value="Genomic_DNA"/>
</dbReference>
<keyword evidence="7" id="KW-1185">Reference proteome</keyword>
<evidence type="ECO:0000256" key="3">
    <source>
        <dbReference type="ARBA" id="ARBA00022723"/>
    </source>
</evidence>
<dbReference type="Proteomes" id="UP001189429">
    <property type="component" value="Unassembled WGS sequence"/>
</dbReference>
<evidence type="ECO:0000256" key="1">
    <source>
        <dbReference type="ARBA" id="ARBA00001954"/>
    </source>
</evidence>
<evidence type="ECO:0000313" key="6">
    <source>
        <dbReference type="EMBL" id="CAK0838980.1"/>
    </source>
</evidence>
<dbReference type="PANTHER" id="PTHR10543">
    <property type="entry name" value="BETA-CAROTENE DIOXYGENASE"/>
    <property type="match status" value="1"/>
</dbReference>
<gene>
    <name evidence="6" type="ORF">PCOR1329_LOCUS34780</name>
</gene>
<dbReference type="Pfam" id="PF03055">
    <property type="entry name" value="RPE65"/>
    <property type="match status" value="1"/>
</dbReference>
<evidence type="ECO:0008006" key="8">
    <source>
        <dbReference type="Google" id="ProtNLM"/>
    </source>
</evidence>
<reference evidence="6" key="1">
    <citation type="submission" date="2023-10" db="EMBL/GenBank/DDBJ databases">
        <authorList>
            <person name="Chen Y."/>
            <person name="Shah S."/>
            <person name="Dougan E. K."/>
            <person name="Thang M."/>
            <person name="Chan C."/>
        </authorList>
    </citation>
    <scope>NUCLEOTIDE SEQUENCE [LARGE SCALE GENOMIC DNA]</scope>
</reference>
<comment type="similarity">
    <text evidence="2">Belongs to the carotenoid oxygenase family.</text>
</comment>
<evidence type="ECO:0000256" key="2">
    <source>
        <dbReference type="ARBA" id="ARBA00006787"/>
    </source>
</evidence>
<accession>A0ABN9T2J3</accession>
<keyword evidence="5" id="KW-0408">Iron</keyword>
<keyword evidence="4" id="KW-0560">Oxidoreductase</keyword>
<evidence type="ECO:0000256" key="5">
    <source>
        <dbReference type="ARBA" id="ARBA00023004"/>
    </source>
</evidence>
<evidence type="ECO:0000256" key="4">
    <source>
        <dbReference type="ARBA" id="ARBA00023002"/>
    </source>
</evidence>
<name>A0ABN9T2J3_9DINO</name>
<dbReference type="PANTHER" id="PTHR10543:SF89">
    <property type="entry name" value="CAROTENOID 9,10(9',10')-CLEAVAGE DIOXYGENASE 1"/>
    <property type="match status" value="1"/>
</dbReference>
<proteinExistence type="inferred from homology"/>
<sequence>MDTKIKNVANTHVVCWGGKMLALYETGLPYRLDGSDLATLGPETFGEELREGTAATLGFEPLDSVLGFGDAVTAHPHIDQRQRRLIIWSTKNNPLDGVVEFAVTERDEQWRARARVAFRTRAGTAPHDCAFTNSFYVFAENRMELPPEGLAKYLLGLAGPAEGIQADPDAPSRIHLVARDGARDEAGGPRHLVVETPPWFSIHHSHAEEEVSTDGTARLVTLYSAGWKREGLARNGGRFLAAWVGRAPDFDAISPTHYWRTRIEVTGSGARLLEHAVFPGLEAVCMDHPHVLPAEEGGAGASYAYMTYSNCDGLSSPATGWARLDLRSGGLSVWQAPRRGGCFAQEPVVVPKAAGTGAWMLGVMDDHRRNATCLCVFDGDDMERGPVCRMWLPVRLPYGLHGSFLPAGSLGD</sequence>
<organism evidence="6 7">
    <name type="scientific">Prorocentrum cordatum</name>
    <dbReference type="NCBI Taxonomy" id="2364126"/>
    <lineage>
        <taxon>Eukaryota</taxon>
        <taxon>Sar</taxon>
        <taxon>Alveolata</taxon>
        <taxon>Dinophyceae</taxon>
        <taxon>Prorocentrales</taxon>
        <taxon>Prorocentraceae</taxon>
        <taxon>Prorocentrum</taxon>
    </lineage>
</organism>
<comment type="cofactor">
    <cofactor evidence="1">
        <name>Fe(2+)</name>
        <dbReference type="ChEBI" id="CHEBI:29033"/>
    </cofactor>
</comment>
<comment type="caution">
    <text evidence="6">The sequence shown here is derived from an EMBL/GenBank/DDBJ whole genome shotgun (WGS) entry which is preliminary data.</text>
</comment>